<protein>
    <submittedName>
        <fullName evidence="2">Uncharacterized protein</fullName>
    </submittedName>
</protein>
<gene>
    <name evidence="2" type="ORF">QNH46_23915</name>
</gene>
<feature type="transmembrane region" description="Helical" evidence="1">
    <location>
        <begin position="36"/>
        <end position="54"/>
    </location>
</feature>
<keyword evidence="1" id="KW-1133">Transmembrane helix</keyword>
<feature type="transmembrane region" description="Helical" evidence="1">
    <location>
        <begin position="117"/>
        <end position="139"/>
    </location>
</feature>
<feature type="transmembrane region" description="Helical" evidence="1">
    <location>
        <begin position="311"/>
        <end position="333"/>
    </location>
</feature>
<evidence type="ECO:0000256" key="1">
    <source>
        <dbReference type="SAM" id="Phobius"/>
    </source>
</evidence>
<sequence length="538" mass="61339">MLLWELIKMVAYFWGTAFLTSKYMNPNEGGIDHLHLIWAIVSFLMIAVSTLSGIKSAKWELNSQDDFLLQNVWFSEQIKHLLLRLEHILWDAKQWISFLLPVLAAIQWTTRIPPLHAIWILVLSFLVFTILTQGIAALYSGILKTRDRSRAALVGTMAGAVIARTVIVAFCTIAGRIAAPWVNTFPLTQRELDVQALETWQREGSKLFMEEVQHVLHFLLEGWWPYVALADLFMLQASGWLILWAIVFGGAIIGTRLNAFSRRNRQVALNKILETLYGKLHSIVPAKDAGLLSARIKVLCRSSYTLRNLQALFGGIGFWILIGIFSGMLSRVNVDKIEYAVLSFMSFMIMYFLSFELYSSLSGKISLEASGERIILDLMAERTLWNELQQQWSIHKLLAWPIFALGQLVVILLSGKFSILLLLLLPVQAIYVRCFTLICHIPSVIHPRFDYLNPEQIQDYPEKEVIRGITHYIVLGVILPVALLPLILYMADYIEFSLFVSLQYIVIPGLMFGVAAIGLRLMKARLHRWIDINDLHLK</sequence>
<keyword evidence="1" id="KW-0472">Membrane</keyword>
<feature type="transmembrane region" description="Helical" evidence="1">
    <location>
        <begin position="339"/>
        <end position="358"/>
    </location>
</feature>
<dbReference type="EMBL" id="CP126084">
    <property type="protein sequence ID" value="WHX49052.1"/>
    <property type="molecule type" value="Genomic_DNA"/>
</dbReference>
<evidence type="ECO:0000313" key="3">
    <source>
        <dbReference type="Proteomes" id="UP001177943"/>
    </source>
</evidence>
<feature type="transmembrane region" description="Helical" evidence="1">
    <location>
        <begin position="233"/>
        <end position="255"/>
    </location>
</feature>
<feature type="transmembrane region" description="Helical" evidence="1">
    <location>
        <begin position="469"/>
        <end position="490"/>
    </location>
</feature>
<dbReference type="RefSeq" id="WP_283926345.1">
    <property type="nucleotide sequence ID" value="NZ_CP126084.1"/>
</dbReference>
<organism evidence="2 3">
    <name type="scientific">Paenibacillus woosongensis</name>
    <dbReference type="NCBI Taxonomy" id="307580"/>
    <lineage>
        <taxon>Bacteria</taxon>
        <taxon>Bacillati</taxon>
        <taxon>Bacillota</taxon>
        <taxon>Bacilli</taxon>
        <taxon>Bacillales</taxon>
        <taxon>Paenibacillaceae</taxon>
        <taxon>Paenibacillus</taxon>
    </lineage>
</organism>
<name>A0AA95I9L7_9BACL</name>
<feature type="transmembrane region" description="Helical" evidence="1">
    <location>
        <begin position="397"/>
        <end position="424"/>
    </location>
</feature>
<evidence type="ECO:0000313" key="2">
    <source>
        <dbReference type="EMBL" id="WHX49052.1"/>
    </source>
</evidence>
<dbReference type="KEGG" id="pwn:QNH46_23915"/>
<dbReference type="Proteomes" id="UP001177943">
    <property type="component" value="Chromosome"/>
</dbReference>
<feature type="transmembrane region" description="Helical" evidence="1">
    <location>
        <begin position="151"/>
        <end position="178"/>
    </location>
</feature>
<feature type="transmembrane region" description="Helical" evidence="1">
    <location>
        <begin position="496"/>
        <end position="519"/>
    </location>
</feature>
<feature type="transmembrane region" description="Helical" evidence="1">
    <location>
        <begin position="6"/>
        <end position="24"/>
    </location>
</feature>
<feature type="transmembrane region" description="Helical" evidence="1">
    <location>
        <begin position="430"/>
        <end position="449"/>
    </location>
</feature>
<proteinExistence type="predicted"/>
<accession>A0AA95I9L7</accession>
<keyword evidence="1" id="KW-0812">Transmembrane</keyword>
<dbReference type="AlphaFoldDB" id="A0AA95I9L7"/>
<reference evidence="2" key="1">
    <citation type="submission" date="2023-05" db="EMBL/GenBank/DDBJ databases">
        <title>Comparative genomics of Bacillaceae isolates and their secondary metabolite potential.</title>
        <authorList>
            <person name="Song L."/>
            <person name="Nielsen L.J."/>
            <person name="Mohite O."/>
            <person name="Xu X."/>
            <person name="Weber T."/>
            <person name="Kovacs A.T."/>
        </authorList>
    </citation>
    <scope>NUCLEOTIDE SEQUENCE</scope>
    <source>
        <strain evidence="2">B2_4</strain>
    </source>
</reference>